<name>A0ABW2FJU3_9BACL</name>
<organism evidence="5 6">
    <name type="scientific">Cohnella cellulosilytica</name>
    <dbReference type="NCBI Taxonomy" id="986710"/>
    <lineage>
        <taxon>Bacteria</taxon>
        <taxon>Bacillati</taxon>
        <taxon>Bacillota</taxon>
        <taxon>Bacilli</taxon>
        <taxon>Bacillales</taxon>
        <taxon>Paenibacillaceae</taxon>
        <taxon>Cohnella</taxon>
    </lineage>
</organism>
<dbReference type="PANTHER" id="PTHR33705">
    <property type="entry name" value="PHOSPHOCARRIER PROTEIN HPR"/>
    <property type="match status" value="1"/>
</dbReference>
<dbReference type="PROSITE" id="PS51350">
    <property type="entry name" value="PTS_HPR_DOM"/>
    <property type="match status" value="1"/>
</dbReference>
<comment type="caution">
    <text evidence="5">The sequence shown here is derived from an EMBL/GenBank/DDBJ whole genome shotgun (WGS) entry which is preliminary data.</text>
</comment>
<dbReference type="InterPro" id="IPR035895">
    <property type="entry name" value="HPr-like_sf"/>
</dbReference>
<proteinExistence type="predicted"/>
<evidence type="ECO:0000259" key="4">
    <source>
        <dbReference type="PROSITE" id="PS51350"/>
    </source>
</evidence>
<dbReference type="NCBIfam" id="TIGR01003">
    <property type="entry name" value="PTS_HPr_family"/>
    <property type="match status" value="1"/>
</dbReference>
<sequence length="86" mass="9479">MITKTFVVANPQGFHVRPTKTFVECAQLLPCEVYVIANGRRVNGKSSLGLLSLGLARNAEVSIEADGEQEERAIEELGRIMTDIFE</sequence>
<accession>A0ABW2FJU3</accession>
<feature type="domain" description="HPr" evidence="4">
    <location>
        <begin position="1"/>
        <end position="86"/>
    </location>
</feature>
<dbReference type="InterPro" id="IPR050399">
    <property type="entry name" value="HPr"/>
</dbReference>
<dbReference type="Pfam" id="PF00381">
    <property type="entry name" value="PTS-HPr"/>
    <property type="match status" value="1"/>
</dbReference>
<evidence type="ECO:0000313" key="6">
    <source>
        <dbReference type="Proteomes" id="UP001596378"/>
    </source>
</evidence>
<dbReference type="RefSeq" id="WP_378048626.1">
    <property type="nucleotide sequence ID" value="NZ_JBHMDN010000017.1"/>
</dbReference>
<keyword evidence="2" id="KW-0963">Cytoplasm</keyword>
<evidence type="ECO:0000256" key="1">
    <source>
        <dbReference type="ARBA" id="ARBA00004496"/>
    </source>
</evidence>
<dbReference type="PRINTS" id="PR00107">
    <property type="entry name" value="PHOSPHOCPHPR"/>
</dbReference>
<protein>
    <submittedName>
        <fullName evidence="5">HPr family phosphocarrier protein</fullName>
    </submittedName>
</protein>
<dbReference type="PANTHER" id="PTHR33705:SF2">
    <property type="entry name" value="PHOSPHOCARRIER PROTEIN NPR"/>
    <property type="match status" value="1"/>
</dbReference>
<reference evidence="6" key="1">
    <citation type="journal article" date="2019" name="Int. J. Syst. Evol. Microbiol.">
        <title>The Global Catalogue of Microorganisms (GCM) 10K type strain sequencing project: providing services to taxonomists for standard genome sequencing and annotation.</title>
        <authorList>
            <consortium name="The Broad Institute Genomics Platform"/>
            <consortium name="The Broad Institute Genome Sequencing Center for Infectious Disease"/>
            <person name="Wu L."/>
            <person name="Ma J."/>
        </authorList>
    </citation>
    <scope>NUCLEOTIDE SEQUENCE [LARGE SCALE GENOMIC DNA]</scope>
    <source>
        <strain evidence="6">KCTC 12907</strain>
    </source>
</reference>
<dbReference type="Proteomes" id="UP001596378">
    <property type="component" value="Unassembled WGS sequence"/>
</dbReference>
<dbReference type="Gene3D" id="3.30.1340.10">
    <property type="entry name" value="HPr-like"/>
    <property type="match status" value="1"/>
</dbReference>
<comment type="subcellular location">
    <subcellularLocation>
        <location evidence="1">Cytoplasm</location>
    </subcellularLocation>
</comment>
<keyword evidence="6" id="KW-1185">Reference proteome</keyword>
<keyword evidence="3" id="KW-0598">Phosphotransferase system</keyword>
<dbReference type="EMBL" id="JBHTAI010000020">
    <property type="protein sequence ID" value="MFC7152038.1"/>
    <property type="molecule type" value="Genomic_DNA"/>
</dbReference>
<evidence type="ECO:0000313" key="5">
    <source>
        <dbReference type="EMBL" id="MFC7152038.1"/>
    </source>
</evidence>
<evidence type="ECO:0000256" key="3">
    <source>
        <dbReference type="ARBA" id="ARBA00022683"/>
    </source>
</evidence>
<gene>
    <name evidence="5" type="ORF">ACFQMJ_26165</name>
</gene>
<dbReference type="SUPFAM" id="SSF55594">
    <property type="entry name" value="HPr-like"/>
    <property type="match status" value="1"/>
</dbReference>
<evidence type="ECO:0000256" key="2">
    <source>
        <dbReference type="ARBA" id="ARBA00022490"/>
    </source>
</evidence>
<dbReference type="InterPro" id="IPR000032">
    <property type="entry name" value="HPr-like"/>
</dbReference>